<accession>A0AAV7VN67</accession>
<evidence type="ECO:0000313" key="1">
    <source>
        <dbReference type="EMBL" id="KAJ1202094.1"/>
    </source>
</evidence>
<proteinExistence type="predicted"/>
<sequence>MHREAVYELPFVDYASLNSLLGTPRNAAALGGAQALEHECSLGFLGDELSTLAPAKVEYFLSSIIPYTIGDFKNDSDF</sequence>
<comment type="caution">
    <text evidence="1">The sequence shown here is derived from an EMBL/GenBank/DDBJ whole genome shotgun (WGS) entry which is preliminary data.</text>
</comment>
<name>A0AAV7VN67_PLEWA</name>
<evidence type="ECO:0000313" key="2">
    <source>
        <dbReference type="Proteomes" id="UP001066276"/>
    </source>
</evidence>
<organism evidence="1 2">
    <name type="scientific">Pleurodeles waltl</name>
    <name type="common">Iberian ribbed newt</name>
    <dbReference type="NCBI Taxonomy" id="8319"/>
    <lineage>
        <taxon>Eukaryota</taxon>
        <taxon>Metazoa</taxon>
        <taxon>Chordata</taxon>
        <taxon>Craniata</taxon>
        <taxon>Vertebrata</taxon>
        <taxon>Euteleostomi</taxon>
        <taxon>Amphibia</taxon>
        <taxon>Batrachia</taxon>
        <taxon>Caudata</taxon>
        <taxon>Salamandroidea</taxon>
        <taxon>Salamandridae</taxon>
        <taxon>Pleurodelinae</taxon>
        <taxon>Pleurodeles</taxon>
    </lineage>
</organism>
<protein>
    <submittedName>
        <fullName evidence="1">Uncharacterized protein</fullName>
    </submittedName>
</protein>
<gene>
    <name evidence="1" type="ORF">NDU88_005896</name>
</gene>
<reference evidence="1" key="1">
    <citation type="journal article" date="2022" name="bioRxiv">
        <title>Sequencing and chromosome-scale assembly of the giantPleurodeles waltlgenome.</title>
        <authorList>
            <person name="Brown T."/>
            <person name="Elewa A."/>
            <person name="Iarovenko S."/>
            <person name="Subramanian E."/>
            <person name="Araus A.J."/>
            <person name="Petzold A."/>
            <person name="Susuki M."/>
            <person name="Suzuki K.-i.T."/>
            <person name="Hayashi T."/>
            <person name="Toyoda A."/>
            <person name="Oliveira C."/>
            <person name="Osipova E."/>
            <person name="Leigh N.D."/>
            <person name="Simon A."/>
            <person name="Yun M.H."/>
        </authorList>
    </citation>
    <scope>NUCLEOTIDE SEQUENCE</scope>
    <source>
        <strain evidence="1">20211129_DDA</strain>
        <tissue evidence="1">Liver</tissue>
    </source>
</reference>
<dbReference type="Proteomes" id="UP001066276">
    <property type="component" value="Chromosome 2_1"/>
</dbReference>
<keyword evidence="2" id="KW-1185">Reference proteome</keyword>
<dbReference type="EMBL" id="JANPWB010000003">
    <property type="protein sequence ID" value="KAJ1202094.1"/>
    <property type="molecule type" value="Genomic_DNA"/>
</dbReference>
<dbReference type="AlphaFoldDB" id="A0AAV7VN67"/>